<name>A0A1X6P5P3_PORUM</name>
<evidence type="ECO:0000256" key="1">
    <source>
        <dbReference type="SAM" id="MobiDB-lite"/>
    </source>
</evidence>
<proteinExistence type="predicted"/>
<feature type="compositionally biased region" description="Basic residues" evidence="1">
    <location>
        <begin position="34"/>
        <end position="46"/>
    </location>
</feature>
<feature type="region of interest" description="Disordered" evidence="1">
    <location>
        <begin position="200"/>
        <end position="261"/>
    </location>
</feature>
<gene>
    <name evidence="2" type="ORF">BU14_0205s0029</name>
</gene>
<keyword evidence="3" id="KW-1185">Reference proteome</keyword>
<sequence>MASLPPPTTAALPTSSTTPPSSEVATATNSAAKGRGKGNGKGSGKRKTTDSPTPRAPNWANDELKGALRVAPTYWGEYRGSRTNDKSRRKSEGFQAAFVAAVGPGSRMVAQTRTAISLDRNLKDIRTKFVAARAQLKRTGLSTSDREDFLIKLSGSELFSLSREALRTSSVANESTGREPVVFGAPATLSAGAVDATAGGGGGSPGLASHATAPGSAAGVPRPATGGESSPTSVGEAAAGGVGGVEDYSVDKEGDSDSIMGQSDEEDAAYNAVEILAAAEKHKNPKKAKKVSTSAAVSEYLQAKNERERVLFSERHNERTSDSGQAAVSDNDIRRAVLDMILAISEKACRQ</sequence>
<feature type="compositionally biased region" description="Low complexity" evidence="1">
    <location>
        <begin position="9"/>
        <end position="33"/>
    </location>
</feature>
<feature type="region of interest" description="Disordered" evidence="1">
    <location>
        <begin position="1"/>
        <end position="63"/>
    </location>
</feature>
<feature type="region of interest" description="Disordered" evidence="1">
    <location>
        <begin position="308"/>
        <end position="330"/>
    </location>
</feature>
<protein>
    <submittedName>
        <fullName evidence="2">Uncharacterized protein</fullName>
    </submittedName>
</protein>
<reference evidence="2 3" key="1">
    <citation type="submission" date="2017-03" db="EMBL/GenBank/DDBJ databases">
        <title>WGS assembly of Porphyra umbilicalis.</title>
        <authorList>
            <person name="Brawley S.H."/>
            <person name="Blouin N.A."/>
            <person name="Ficko-Blean E."/>
            <person name="Wheeler G.L."/>
            <person name="Lohr M."/>
            <person name="Goodson H.V."/>
            <person name="Jenkins J.W."/>
            <person name="Blaby-Haas C.E."/>
            <person name="Helliwell K.E."/>
            <person name="Chan C."/>
            <person name="Marriage T."/>
            <person name="Bhattacharya D."/>
            <person name="Klein A.S."/>
            <person name="Badis Y."/>
            <person name="Brodie J."/>
            <person name="Cao Y."/>
            <person name="Collen J."/>
            <person name="Dittami S.M."/>
            <person name="Gachon C.M."/>
            <person name="Green B.R."/>
            <person name="Karpowicz S."/>
            <person name="Kim J.W."/>
            <person name="Kudahl U."/>
            <person name="Lin S."/>
            <person name="Michel G."/>
            <person name="Mittag M."/>
            <person name="Olson B.J."/>
            <person name="Pangilinan J."/>
            <person name="Peng Y."/>
            <person name="Qiu H."/>
            <person name="Shu S."/>
            <person name="Singer J.T."/>
            <person name="Smith A.G."/>
            <person name="Sprecher B.N."/>
            <person name="Wagner V."/>
            <person name="Wang W."/>
            <person name="Wang Z.-Y."/>
            <person name="Yan J."/>
            <person name="Yarish C."/>
            <person name="Zoeuner-Riek S."/>
            <person name="Zhuang Y."/>
            <person name="Zou Y."/>
            <person name="Lindquist E.A."/>
            <person name="Grimwood J."/>
            <person name="Barry K."/>
            <person name="Rokhsar D.S."/>
            <person name="Schmutz J."/>
            <person name="Stiller J.W."/>
            <person name="Grossman A.R."/>
            <person name="Prochnik S.E."/>
        </authorList>
    </citation>
    <scope>NUCLEOTIDE SEQUENCE [LARGE SCALE GENOMIC DNA]</scope>
    <source>
        <strain evidence="2">4086291</strain>
    </source>
</reference>
<organism evidence="2 3">
    <name type="scientific">Porphyra umbilicalis</name>
    <name type="common">Purple laver</name>
    <name type="synonym">Red alga</name>
    <dbReference type="NCBI Taxonomy" id="2786"/>
    <lineage>
        <taxon>Eukaryota</taxon>
        <taxon>Rhodophyta</taxon>
        <taxon>Bangiophyceae</taxon>
        <taxon>Bangiales</taxon>
        <taxon>Bangiaceae</taxon>
        <taxon>Porphyra</taxon>
    </lineage>
</organism>
<accession>A0A1X6P5P3</accession>
<evidence type="ECO:0000313" key="3">
    <source>
        <dbReference type="Proteomes" id="UP000218209"/>
    </source>
</evidence>
<dbReference type="Proteomes" id="UP000218209">
    <property type="component" value="Unassembled WGS sequence"/>
</dbReference>
<dbReference type="AlphaFoldDB" id="A0A1X6P5P3"/>
<feature type="compositionally biased region" description="Basic and acidic residues" evidence="1">
    <location>
        <begin position="308"/>
        <end position="321"/>
    </location>
</feature>
<evidence type="ECO:0000313" key="2">
    <source>
        <dbReference type="EMBL" id="OSX76154.1"/>
    </source>
</evidence>
<dbReference type="EMBL" id="KV918878">
    <property type="protein sequence ID" value="OSX76154.1"/>
    <property type="molecule type" value="Genomic_DNA"/>
</dbReference>